<evidence type="ECO:0000256" key="5">
    <source>
        <dbReference type="ARBA" id="ARBA00023002"/>
    </source>
</evidence>
<dbReference type="GeneID" id="19160955"/>
<dbReference type="PANTHER" id="PTHR30468">
    <property type="entry name" value="ALPHA-KETOGLUTARATE-DEPENDENT SULFONATE DIOXYGENASE"/>
    <property type="match status" value="1"/>
</dbReference>
<protein>
    <recommendedName>
        <fullName evidence="7">TauD/TfdA-like domain-containing protein</fullName>
    </recommendedName>
</protein>
<gene>
    <name evidence="8" type="ORF">A1O1_06086</name>
</gene>
<dbReference type="STRING" id="1182541.W9XZP9"/>
<dbReference type="OrthoDB" id="10257314at2759"/>
<evidence type="ECO:0000256" key="2">
    <source>
        <dbReference type="ARBA" id="ARBA00005896"/>
    </source>
</evidence>
<comment type="caution">
    <text evidence="8">The sequence shown here is derived from an EMBL/GenBank/DDBJ whole genome shotgun (WGS) entry which is preliminary data.</text>
</comment>
<dbReference type="PANTHER" id="PTHR30468:SF1">
    <property type="entry name" value="ALPHA-KETOGLUTARATE-DEPENDENT SULFONATE DIOXYGENASE"/>
    <property type="match status" value="1"/>
</dbReference>
<keyword evidence="5" id="KW-0560">Oxidoreductase</keyword>
<dbReference type="EMBL" id="AMWN01000005">
    <property type="protein sequence ID" value="EXJ85718.1"/>
    <property type="molecule type" value="Genomic_DNA"/>
</dbReference>
<evidence type="ECO:0000256" key="3">
    <source>
        <dbReference type="ARBA" id="ARBA00022723"/>
    </source>
</evidence>
<proteinExistence type="inferred from homology"/>
<dbReference type="InterPro" id="IPR003819">
    <property type="entry name" value="TauD/TfdA-like"/>
</dbReference>
<dbReference type="Pfam" id="PF02668">
    <property type="entry name" value="TauD"/>
    <property type="match status" value="1"/>
</dbReference>
<keyword evidence="6" id="KW-0408">Iron</keyword>
<reference evidence="8 9" key="1">
    <citation type="submission" date="2013-03" db="EMBL/GenBank/DDBJ databases">
        <title>The Genome Sequence of Capronia coronata CBS 617.96.</title>
        <authorList>
            <consortium name="The Broad Institute Genomics Platform"/>
            <person name="Cuomo C."/>
            <person name="de Hoog S."/>
            <person name="Gorbushina A."/>
            <person name="Walker B."/>
            <person name="Young S.K."/>
            <person name="Zeng Q."/>
            <person name="Gargeya S."/>
            <person name="Fitzgerald M."/>
            <person name="Haas B."/>
            <person name="Abouelleil A."/>
            <person name="Allen A.W."/>
            <person name="Alvarado L."/>
            <person name="Arachchi H.M."/>
            <person name="Berlin A.M."/>
            <person name="Chapman S.B."/>
            <person name="Gainer-Dewar J."/>
            <person name="Goldberg J."/>
            <person name="Griggs A."/>
            <person name="Gujja S."/>
            <person name="Hansen M."/>
            <person name="Howarth C."/>
            <person name="Imamovic A."/>
            <person name="Ireland A."/>
            <person name="Larimer J."/>
            <person name="McCowan C."/>
            <person name="Murphy C."/>
            <person name="Pearson M."/>
            <person name="Poon T.W."/>
            <person name="Priest M."/>
            <person name="Roberts A."/>
            <person name="Saif S."/>
            <person name="Shea T."/>
            <person name="Sisk P."/>
            <person name="Sykes S."/>
            <person name="Wortman J."/>
            <person name="Nusbaum C."/>
            <person name="Birren B."/>
        </authorList>
    </citation>
    <scope>NUCLEOTIDE SEQUENCE [LARGE SCALE GENOMIC DNA]</scope>
    <source>
        <strain evidence="8 9">CBS 617.96</strain>
    </source>
</reference>
<evidence type="ECO:0000313" key="9">
    <source>
        <dbReference type="Proteomes" id="UP000019484"/>
    </source>
</evidence>
<keyword evidence="4" id="KW-0223">Dioxygenase</keyword>
<sequence>MSPPIAIEPQSAYVPSTFTKSPEVAVKVTALPVNKDVEERPRPSPKGYYDSLELFPRVHEESYAEMKAENYPYLDLLPHSPKGIHPPLKEVPHSDVGLRADPAMPNLLKAPGAVFKEMTPGFGSEVHGIQLSQMTNAQKDELALMVAKRGLLVFRDQDLKDQGPAKMLELGEHFGPLHTHQFGDMVKGYAGLTAVYRDQHKKLADAHVAGNVSSINWHTDMSYEINTVGTTFLMHMTGPPSGGDTIYASMTKAFSKLSPAFQEFLSTLSAVHSGHRQFSKAKTATGLIRETIETIHPVVRTHPVTGEKALWVNPTYTSEIVGLKEEESEAILRMLFLHTQMGQDFHVRVHWEPGTVVVYDNRITQHSALLDFEPGPGIRRHLIRITPQAERPFY</sequence>
<evidence type="ECO:0000256" key="4">
    <source>
        <dbReference type="ARBA" id="ARBA00022964"/>
    </source>
</evidence>
<dbReference type="Gene3D" id="3.60.130.10">
    <property type="entry name" value="Clavaminate synthase-like"/>
    <property type="match status" value="1"/>
</dbReference>
<dbReference type="HOGENOM" id="CLU_036005_0_0_1"/>
<feature type="domain" description="TauD/TfdA-like" evidence="7">
    <location>
        <begin position="116"/>
        <end position="386"/>
    </location>
</feature>
<keyword evidence="3" id="KW-0479">Metal-binding</keyword>
<evidence type="ECO:0000259" key="7">
    <source>
        <dbReference type="Pfam" id="PF02668"/>
    </source>
</evidence>
<dbReference type="GO" id="GO:0005737">
    <property type="term" value="C:cytoplasm"/>
    <property type="evidence" value="ECO:0007669"/>
    <property type="project" value="TreeGrafter"/>
</dbReference>
<dbReference type="eggNOG" id="ENOG502SKJV">
    <property type="taxonomic scope" value="Eukaryota"/>
</dbReference>
<dbReference type="SUPFAM" id="SSF51197">
    <property type="entry name" value="Clavaminate synthase-like"/>
    <property type="match status" value="1"/>
</dbReference>
<organism evidence="8 9">
    <name type="scientific">Capronia coronata CBS 617.96</name>
    <dbReference type="NCBI Taxonomy" id="1182541"/>
    <lineage>
        <taxon>Eukaryota</taxon>
        <taxon>Fungi</taxon>
        <taxon>Dikarya</taxon>
        <taxon>Ascomycota</taxon>
        <taxon>Pezizomycotina</taxon>
        <taxon>Eurotiomycetes</taxon>
        <taxon>Chaetothyriomycetidae</taxon>
        <taxon>Chaetothyriales</taxon>
        <taxon>Herpotrichiellaceae</taxon>
        <taxon>Capronia</taxon>
    </lineage>
</organism>
<evidence type="ECO:0000313" key="8">
    <source>
        <dbReference type="EMBL" id="EXJ85718.1"/>
    </source>
</evidence>
<dbReference type="InterPro" id="IPR042098">
    <property type="entry name" value="TauD-like_sf"/>
</dbReference>
<name>W9XZP9_9EURO</name>
<dbReference type="GO" id="GO:0046872">
    <property type="term" value="F:metal ion binding"/>
    <property type="evidence" value="ECO:0007669"/>
    <property type="project" value="UniProtKB-KW"/>
</dbReference>
<accession>W9XZP9</accession>
<keyword evidence="9" id="KW-1185">Reference proteome</keyword>
<evidence type="ECO:0000256" key="1">
    <source>
        <dbReference type="ARBA" id="ARBA00001954"/>
    </source>
</evidence>
<dbReference type="AlphaFoldDB" id="W9XZP9"/>
<dbReference type="GO" id="GO:0016706">
    <property type="term" value="F:2-oxoglutarate-dependent dioxygenase activity"/>
    <property type="evidence" value="ECO:0007669"/>
    <property type="project" value="TreeGrafter"/>
</dbReference>
<comment type="cofactor">
    <cofactor evidence="1">
        <name>Fe(2+)</name>
        <dbReference type="ChEBI" id="CHEBI:29033"/>
    </cofactor>
</comment>
<dbReference type="FunFam" id="3.60.130.10:FF:000003">
    <property type="entry name" value="Alpha-ketoglutarate-dependent taurine dioxygenase"/>
    <property type="match status" value="1"/>
</dbReference>
<dbReference type="InterPro" id="IPR051323">
    <property type="entry name" value="AtsK-like"/>
</dbReference>
<evidence type="ECO:0000256" key="6">
    <source>
        <dbReference type="ARBA" id="ARBA00023004"/>
    </source>
</evidence>
<comment type="similarity">
    <text evidence="2">Belongs to the TfdA dioxygenase family.</text>
</comment>
<dbReference type="Proteomes" id="UP000019484">
    <property type="component" value="Unassembled WGS sequence"/>
</dbReference>
<dbReference type="RefSeq" id="XP_007725156.1">
    <property type="nucleotide sequence ID" value="XM_007726966.1"/>
</dbReference>